<dbReference type="Proteomes" id="UP000008021">
    <property type="component" value="Chromosome 3"/>
</dbReference>
<feature type="signal peptide" evidence="2">
    <location>
        <begin position="1"/>
        <end position="23"/>
    </location>
</feature>
<dbReference type="AlphaFoldDB" id="A0A0E0CXW5"/>
<proteinExistence type="predicted"/>
<reference evidence="3" key="2">
    <citation type="submission" date="2018-05" db="EMBL/GenBank/DDBJ databases">
        <title>OmerRS3 (Oryza meridionalis Reference Sequence Version 3).</title>
        <authorList>
            <person name="Zhang J."/>
            <person name="Kudrna D."/>
            <person name="Lee S."/>
            <person name="Talag J."/>
            <person name="Welchert J."/>
            <person name="Wing R.A."/>
        </authorList>
    </citation>
    <scope>NUCLEOTIDE SEQUENCE [LARGE SCALE GENOMIC DNA]</scope>
    <source>
        <strain evidence="3">cv. OR44</strain>
    </source>
</reference>
<keyword evidence="4" id="KW-1185">Reference proteome</keyword>
<dbReference type="PROSITE" id="PS51367">
    <property type="entry name" value="THAUMATIN_2"/>
    <property type="match status" value="1"/>
</dbReference>
<dbReference type="InterPro" id="IPR001938">
    <property type="entry name" value="Thaumatin"/>
</dbReference>
<evidence type="ECO:0000313" key="3">
    <source>
        <dbReference type="EnsemblPlants" id="OMERI03G09490.2"/>
    </source>
</evidence>
<dbReference type="EnsemblPlants" id="OMERI03G09490.2">
    <property type="protein sequence ID" value="OMERI03G09490.2"/>
    <property type="gene ID" value="OMERI03G09490"/>
</dbReference>
<dbReference type="Gene3D" id="2.60.110.10">
    <property type="entry name" value="Thaumatin"/>
    <property type="match status" value="1"/>
</dbReference>
<sequence length="337" mass="34162">MMGIQRICIVLGMLFILVREGGAVTFTFVNRCTGTVWPGILSNAGSARMDPTGFELPPGAARAVPAPTGWSGRLWARTGCTQDGTGKVVCATGDCGSGTLECAGRGAAPPATLAEFTLDGGGRNDFYDVSLVDGYNLPLLVEPSGALGATATTCAAAGCAADLNARCPAELRAVGGAACRSACDAFGKPEFCCSGAYANPNTCRPTAYSQVFKSACPRSYSYAYDDPTSTFTCAGGRDYTITFCPVATPSLKSAGGTTTPTPTTTVPGVTTDAPPDMQRPIGSQGGGGGGAGQGVMLGDNSWLASLAMGDASSSRRASRLALLAAPLALLTLHLPRL</sequence>
<name>A0A0E0CXW5_9ORYZ</name>
<dbReference type="FunFam" id="2.60.110.10:FF:000001">
    <property type="entry name" value="THAUMATIN-LIKE PROTEIN 1"/>
    <property type="match status" value="1"/>
</dbReference>
<reference evidence="3" key="1">
    <citation type="submission" date="2015-04" db="UniProtKB">
        <authorList>
            <consortium name="EnsemblPlants"/>
        </authorList>
    </citation>
    <scope>IDENTIFICATION</scope>
</reference>
<dbReference type="Gramene" id="OMERI03G09490.2">
    <property type="protein sequence ID" value="OMERI03G09490.2"/>
    <property type="gene ID" value="OMERI03G09490"/>
</dbReference>
<dbReference type="Pfam" id="PF00314">
    <property type="entry name" value="Thaumatin"/>
    <property type="match status" value="1"/>
</dbReference>
<dbReference type="PANTHER" id="PTHR31048">
    <property type="entry name" value="OS03G0233200 PROTEIN"/>
    <property type="match status" value="1"/>
</dbReference>
<dbReference type="eggNOG" id="ENOG502QPIR">
    <property type="taxonomic scope" value="Eukaryota"/>
</dbReference>
<protein>
    <recommendedName>
        <fullName evidence="5">Thaumatin-like protein</fullName>
    </recommendedName>
</protein>
<feature type="region of interest" description="Disordered" evidence="1">
    <location>
        <begin position="254"/>
        <end position="275"/>
    </location>
</feature>
<organism evidence="3">
    <name type="scientific">Oryza meridionalis</name>
    <dbReference type="NCBI Taxonomy" id="40149"/>
    <lineage>
        <taxon>Eukaryota</taxon>
        <taxon>Viridiplantae</taxon>
        <taxon>Streptophyta</taxon>
        <taxon>Embryophyta</taxon>
        <taxon>Tracheophyta</taxon>
        <taxon>Spermatophyta</taxon>
        <taxon>Magnoliopsida</taxon>
        <taxon>Liliopsida</taxon>
        <taxon>Poales</taxon>
        <taxon>Poaceae</taxon>
        <taxon>BOP clade</taxon>
        <taxon>Oryzoideae</taxon>
        <taxon>Oryzeae</taxon>
        <taxon>Oryzinae</taxon>
        <taxon>Oryza</taxon>
    </lineage>
</organism>
<dbReference type="InterPro" id="IPR037176">
    <property type="entry name" value="Osmotin/thaumatin-like_sf"/>
</dbReference>
<evidence type="ECO:0008006" key="5">
    <source>
        <dbReference type="Google" id="ProtNLM"/>
    </source>
</evidence>
<dbReference type="STRING" id="40149.A0A0E0CXW5"/>
<evidence type="ECO:0000256" key="1">
    <source>
        <dbReference type="SAM" id="MobiDB-lite"/>
    </source>
</evidence>
<dbReference type="CDD" id="cd09218">
    <property type="entry name" value="TLP-PA"/>
    <property type="match status" value="1"/>
</dbReference>
<dbReference type="PRINTS" id="PR00347">
    <property type="entry name" value="THAUMATIN"/>
</dbReference>
<dbReference type="SUPFAM" id="SSF49870">
    <property type="entry name" value="Osmotin, thaumatin-like protein"/>
    <property type="match status" value="1"/>
</dbReference>
<dbReference type="HOGENOM" id="CLU_043181_0_0_1"/>
<feature type="chain" id="PRO_5002356505" description="Thaumatin-like protein" evidence="2">
    <location>
        <begin position="24"/>
        <end position="337"/>
    </location>
</feature>
<accession>A0A0E0CXW5</accession>
<evidence type="ECO:0000256" key="2">
    <source>
        <dbReference type="SAM" id="SignalP"/>
    </source>
</evidence>
<dbReference type="SMART" id="SM00205">
    <property type="entry name" value="THN"/>
    <property type="match status" value="1"/>
</dbReference>
<keyword evidence="2" id="KW-0732">Signal</keyword>
<evidence type="ECO:0000313" key="4">
    <source>
        <dbReference type="Proteomes" id="UP000008021"/>
    </source>
</evidence>
<feature type="compositionally biased region" description="Low complexity" evidence="1">
    <location>
        <begin position="255"/>
        <end position="271"/>
    </location>
</feature>